<feature type="region of interest" description="Disordered" evidence="1">
    <location>
        <begin position="99"/>
        <end position="126"/>
    </location>
</feature>
<dbReference type="AlphaFoldDB" id="A0AAV2LXI7"/>
<evidence type="ECO:0000256" key="1">
    <source>
        <dbReference type="SAM" id="MobiDB-lite"/>
    </source>
</evidence>
<dbReference type="Proteomes" id="UP001497482">
    <property type="component" value="Chromosome 5"/>
</dbReference>
<evidence type="ECO:0000313" key="3">
    <source>
        <dbReference type="Proteomes" id="UP001497482"/>
    </source>
</evidence>
<dbReference type="EMBL" id="OZ035827">
    <property type="protein sequence ID" value="CAL1605790.1"/>
    <property type="molecule type" value="Genomic_DNA"/>
</dbReference>
<accession>A0AAV2LXI7</accession>
<evidence type="ECO:0000313" key="2">
    <source>
        <dbReference type="EMBL" id="CAL1605790.1"/>
    </source>
</evidence>
<gene>
    <name evidence="2" type="ORF">KC01_LOCUS33102</name>
</gene>
<name>A0AAV2LXI7_KNICA</name>
<sequence>MEGRAGACDGESVRLQQQVHESPEPVQTRPDQTARGACLERLCGAGDRTTARGSQTEDSRGDKAGREEEKEEEVGDKVGLNEDFVNMCRGRARPFAAETSTDALAQRAMETNATNPSQSHSTTPSA</sequence>
<feature type="compositionally biased region" description="Basic and acidic residues" evidence="1">
    <location>
        <begin position="55"/>
        <end position="68"/>
    </location>
</feature>
<organism evidence="2 3">
    <name type="scientific">Knipowitschia caucasica</name>
    <name type="common">Caucasian dwarf goby</name>
    <name type="synonym">Pomatoschistus caucasicus</name>
    <dbReference type="NCBI Taxonomy" id="637954"/>
    <lineage>
        <taxon>Eukaryota</taxon>
        <taxon>Metazoa</taxon>
        <taxon>Chordata</taxon>
        <taxon>Craniata</taxon>
        <taxon>Vertebrata</taxon>
        <taxon>Euteleostomi</taxon>
        <taxon>Actinopterygii</taxon>
        <taxon>Neopterygii</taxon>
        <taxon>Teleostei</taxon>
        <taxon>Neoteleostei</taxon>
        <taxon>Acanthomorphata</taxon>
        <taxon>Gobiaria</taxon>
        <taxon>Gobiiformes</taxon>
        <taxon>Gobioidei</taxon>
        <taxon>Gobiidae</taxon>
        <taxon>Gobiinae</taxon>
        <taxon>Knipowitschia</taxon>
    </lineage>
</organism>
<feature type="region of interest" description="Disordered" evidence="1">
    <location>
        <begin position="1"/>
        <end position="78"/>
    </location>
</feature>
<protein>
    <submittedName>
        <fullName evidence="2">Uncharacterized protein</fullName>
    </submittedName>
</protein>
<reference evidence="2 3" key="1">
    <citation type="submission" date="2024-04" db="EMBL/GenBank/DDBJ databases">
        <authorList>
            <person name="Waldvogel A.-M."/>
            <person name="Schoenle A."/>
        </authorList>
    </citation>
    <scope>NUCLEOTIDE SEQUENCE [LARGE SCALE GENOMIC DNA]</scope>
</reference>
<proteinExistence type="predicted"/>
<keyword evidence="3" id="KW-1185">Reference proteome</keyword>